<accession>A0A915DXR9</accession>
<keyword evidence="2" id="KW-1185">Reference proteome</keyword>
<proteinExistence type="predicted"/>
<protein>
    <submittedName>
        <fullName evidence="3">Uncharacterized protein</fullName>
    </submittedName>
</protein>
<feature type="transmembrane region" description="Helical" evidence="1">
    <location>
        <begin position="215"/>
        <end position="234"/>
    </location>
</feature>
<evidence type="ECO:0000313" key="2">
    <source>
        <dbReference type="Proteomes" id="UP000887574"/>
    </source>
</evidence>
<sequence length="241" mass="27226">MTAKLKAGGKPRLPDNLIDKVKNLYEEFSPDKWSTMSTVGCDFRRSRKLTAISKRAMPGGRGKKASHLLSRTDPLQLYLEPGRFPKCWSKLGPLLCGSIFRPCNLKTVFKHAWASWNSQRAETMASIFEMQRPSAIQLIPTVPEGTQKAELKLFNPRCKVAYLQSPSQPKTYQCLWPLVHLGSDKTMSAQSKPIIDACYMPCRSPLLTIQTTFDYFYYFAALLCVMSLSIYIYLAGISSIH</sequence>
<reference evidence="3" key="1">
    <citation type="submission" date="2022-11" db="UniProtKB">
        <authorList>
            <consortium name="WormBaseParasite"/>
        </authorList>
    </citation>
    <scope>IDENTIFICATION</scope>
</reference>
<keyword evidence="1" id="KW-0472">Membrane</keyword>
<evidence type="ECO:0000256" key="1">
    <source>
        <dbReference type="SAM" id="Phobius"/>
    </source>
</evidence>
<dbReference type="AlphaFoldDB" id="A0A915DXR9"/>
<keyword evidence="1" id="KW-1133">Transmembrane helix</keyword>
<name>A0A915DXR9_9BILA</name>
<evidence type="ECO:0000313" key="3">
    <source>
        <dbReference type="WBParaSite" id="jg24800"/>
    </source>
</evidence>
<dbReference type="WBParaSite" id="jg24800">
    <property type="protein sequence ID" value="jg24800"/>
    <property type="gene ID" value="jg24800"/>
</dbReference>
<organism evidence="2 3">
    <name type="scientific">Ditylenchus dipsaci</name>
    <dbReference type="NCBI Taxonomy" id="166011"/>
    <lineage>
        <taxon>Eukaryota</taxon>
        <taxon>Metazoa</taxon>
        <taxon>Ecdysozoa</taxon>
        <taxon>Nematoda</taxon>
        <taxon>Chromadorea</taxon>
        <taxon>Rhabditida</taxon>
        <taxon>Tylenchina</taxon>
        <taxon>Tylenchomorpha</taxon>
        <taxon>Sphaerularioidea</taxon>
        <taxon>Anguinidae</taxon>
        <taxon>Anguininae</taxon>
        <taxon>Ditylenchus</taxon>
    </lineage>
</organism>
<keyword evidence="1" id="KW-0812">Transmembrane</keyword>
<dbReference type="Proteomes" id="UP000887574">
    <property type="component" value="Unplaced"/>
</dbReference>